<dbReference type="PANTHER" id="PTHR12697">
    <property type="entry name" value="PBS LYASE HEAT-LIKE PROTEIN"/>
    <property type="match status" value="1"/>
</dbReference>
<evidence type="ECO:0000256" key="2">
    <source>
        <dbReference type="ARBA" id="ARBA00045876"/>
    </source>
</evidence>
<gene>
    <name evidence="3" type="ORF">E1N52_23565</name>
</gene>
<keyword evidence="1" id="KW-0677">Repeat</keyword>
<dbReference type="Gene3D" id="1.25.10.10">
    <property type="entry name" value="Leucine-rich Repeat Variant"/>
    <property type="match status" value="2"/>
</dbReference>
<accession>A0A4R5LBY2</accession>
<comment type="function">
    <text evidence="2">Catalyzes the hydroxylation of the N(6)-(4-aminobutyl)-L-lysine intermediate produced by deoxyhypusine synthase/DHPS on a critical lysine of the eukaryotic translation initiation factor 5A/eIF-5A. This is the second step of the post-translational modification of that lysine into an unusual amino acid residue named hypusine. Hypusination is unique to mature eIF-5A factor and is essential for its function.</text>
</comment>
<dbReference type="InterPro" id="IPR021133">
    <property type="entry name" value="HEAT_type_2"/>
</dbReference>
<dbReference type="InterPro" id="IPR016024">
    <property type="entry name" value="ARM-type_fold"/>
</dbReference>
<name>A0A4R5LBY2_9BURK</name>
<evidence type="ECO:0000256" key="1">
    <source>
        <dbReference type="ARBA" id="ARBA00022737"/>
    </source>
</evidence>
<dbReference type="EMBL" id="SMOD01000018">
    <property type="protein sequence ID" value="TDG05894.1"/>
    <property type="molecule type" value="Genomic_DNA"/>
</dbReference>
<dbReference type="SMART" id="SM00567">
    <property type="entry name" value="EZ_HEAT"/>
    <property type="match status" value="9"/>
</dbReference>
<dbReference type="GO" id="GO:0016491">
    <property type="term" value="F:oxidoreductase activity"/>
    <property type="evidence" value="ECO:0007669"/>
    <property type="project" value="TreeGrafter"/>
</dbReference>
<dbReference type="InterPro" id="IPR011989">
    <property type="entry name" value="ARM-like"/>
</dbReference>
<dbReference type="OrthoDB" id="3464935at2"/>
<dbReference type="InterPro" id="IPR000357">
    <property type="entry name" value="HEAT"/>
</dbReference>
<dbReference type="Pfam" id="PF13646">
    <property type="entry name" value="HEAT_2"/>
    <property type="match status" value="3"/>
</dbReference>
<proteinExistence type="predicted"/>
<sequence>MTVSVSALPNPQHPSVEASALLARLADADPAVRRISLFELADLEDEALLPAFVATLRDDPAPDVRREAAAVLAAWEDDDVVEALCAALLDTDEDVREAAAQSLSELKAQSSGHVLRRWATRPEAFVRRAALRGLRELRFADAFEPALEALADTEADVRLEAVAVLGWLKEPRALAALAALGAGDAHPEVRRAAVGALGFASPGDQATLDALLTALRDDAWQVREEAATTLGKLRAATALAPLVEALGDAYWQVRLRAARALGQLRDAKAATAVAKLLAHSISNLRKEAALALGELGARETLPALQSALQDRDPEVRKAVRIAIGQIEGAAP</sequence>
<organism evidence="3 4">
    <name type="scientific">Paraburkholderia guartelaensis</name>
    <dbReference type="NCBI Taxonomy" id="2546446"/>
    <lineage>
        <taxon>Bacteria</taxon>
        <taxon>Pseudomonadati</taxon>
        <taxon>Pseudomonadota</taxon>
        <taxon>Betaproteobacteria</taxon>
        <taxon>Burkholderiales</taxon>
        <taxon>Burkholderiaceae</taxon>
        <taxon>Paraburkholderia</taxon>
    </lineage>
</organism>
<dbReference type="InterPro" id="IPR004155">
    <property type="entry name" value="PBS_lyase_HEAT"/>
</dbReference>
<evidence type="ECO:0000313" key="4">
    <source>
        <dbReference type="Proteomes" id="UP000295606"/>
    </source>
</evidence>
<evidence type="ECO:0000313" key="3">
    <source>
        <dbReference type="EMBL" id="TDG05894.1"/>
    </source>
</evidence>
<comment type="caution">
    <text evidence="3">The sequence shown here is derived from an EMBL/GenBank/DDBJ whole genome shotgun (WGS) entry which is preliminary data.</text>
</comment>
<dbReference type="PANTHER" id="PTHR12697:SF5">
    <property type="entry name" value="DEOXYHYPUSINE HYDROXYLASE"/>
    <property type="match status" value="1"/>
</dbReference>
<reference evidence="3 4" key="1">
    <citation type="submission" date="2019-03" db="EMBL/GenBank/DDBJ databases">
        <title>Paraburkholderia sp. isolated from native Mimosa gymnas in Guartela State Park, Brazil.</title>
        <authorList>
            <person name="Paulitsch F."/>
            <person name="Hungria M."/>
            <person name="Delamuta J.R.M."/>
            <person name="Ribeiro R.A."/>
            <person name="Dall'Agnol R."/>
            <person name="Silva J.S.B."/>
        </authorList>
    </citation>
    <scope>NUCLEOTIDE SEQUENCE [LARGE SCALE GENOMIC DNA]</scope>
    <source>
        <strain evidence="3 4">CNPSo 3008</strain>
    </source>
</reference>
<dbReference type="SUPFAM" id="SSF48371">
    <property type="entry name" value="ARM repeat"/>
    <property type="match status" value="2"/>
</dbReference>
<dbReference type="PROSITE" id="PS50077">
    <property type="entry name" value="HEAT_REPEAT"/>
    <property type="match status" value="1"/>
</dbReference>
<dbReference type="Proteomes" id="UP000295606">
    <property type="component" value="Unassembled WGS sequence"/>
</dbReference>
<dbReference type="AlphaFoldDB" id="A0A4R5LBY2"/>
<dbReference type="Pfam" id="PF02985">
    <property type="entry name" value="HEAT"/>
    <property type="match status" value="1"/>
</dbReference>
<dbReference type="RefSeq" id="WP_133185134.1">
    <property type="nucleotide sequence ID" value="NZ_SMOD01000018.1"/>
</dbReference>
<protein>
    <submittedName>
        <fullName evidence="3">HEAT repeat domain-containing protein</fullName>
    </submittedName>
</protein>